<dbReference type="InterPro" id="IPR001279">
    <property type="entry name" value="Metallo-B-lactamas"/>
</dbReference>
<proteinExistence type="inferred from homology"/>
<dbReference type="PANTHER" id="PTHR45922">
    <property type="entry name" value="CLEAVAGE AND POLYADENYLATION SPECIFICITY FACTOR SUBUNIT 2"/>
    <property type="match status" value="1"/>
</dbReference>
<comment type="similarity">
    <text evidence="2 6">Belongs to the metallo-beta-lactamase superfamily. RNA-metabolizing metallo-beta-lactamase-like family. CPSF2/YSH1 subfamily.</text>
</comment>
<dbReference type="GO" id="GO:0006398">
    <property type="term" value="P:mRNA 3'-end processing by stem-loop binding and cleavage"/>
    <property type="evidence" value="ECO:0007669"/>
    <property type="project" value="InterPro"/>
</dbReference>
<dbReference type="InterPro" id="IPR011108">
    <property type="entry name" value="RMMBL"/>
</dbReference>
<dbReference type="OMA" id="QSRHNME"/>
<keyword evidence="3 6" id="KW-0507">mRNA processing</keyword>
<dbReference type="Proteomes" id="UP000318571">
    <property type="component" value="Chromosome 1"/>
</dbReference>
<keyword evidence="9" id="KW-1185">Reference proteome</keyword>
<dbReference type="EMBL" id="VCGU01000010">
    <property type="protein sequence ID" value="TRY68674.1"/>
    <property type="molecule type" value="Genomic_DNA"/>
</dbReference>
<dbReference type="Gene3D" id="3.60.15.10">
    <property type="entry name" value="Ribonuclease Z/Hydroxyacylglutathione hydrolase-like"/>
    <property type="match status" value="1"/>
</dbReference>
<dbReference type="GO" id="GO:0005847">
    <property type="term" value="C:mRNA cleavage and polyadenylation specificity factor complex"/>
    <property type="evidence" value="ECO:0007669"/>
    <property type="project" value="InterPro"/>
</dbReference>
<keyword evidence="5 6" id="KW-0539">Nucleus</keyword>
<comment type="caution">
    <text evidence="8">The sequence shown here is derived from an EMBL/GenBank/DDBJ whole genome shotgun (WGS) entry which is preliminary data.</text>
</comment>
<dbReference type="InterPro" id="IPR025069">
    <property type="entry name" value="Cpsf2_C"/>
</dbReference>
<dbReference type="SUPFAM" id="SSF56281">
    <property type="entry name" value="Metallo-hydrolase/oxidoreductase"/>
    <property type="match status" value="1"/>
</dbReference>
<dbReference type="Pfam" id="PF10996">
    <property type="entry name" value="Beta-Casp"/>
    <property type="match status" value="1"/>
</dbReference>
<dbReference type="Pfam" id="PF16661">
    <property type="entry name" value="Lactamase_B_6"/>
    <property type="match status" value="1"/>
</dbReference>
<evidence type="ECO:0000256" key="2">
    <source>
        <dbReference type="ARBA" id="ARBA00010624"/>
    </source>
</evidence>
<dbReference type="GO" id="GO:0003723">
    <property type="term" value="F:RNA binding"/>
    <property type="evidence" value="ECO:0007669"/>
    <property type="project" value="UniProtKB-KW"/>
</dbReference>
<dbReference type="InterPro" id="IPR022712">
    <property type="entry name" value="Beta_Casp"/>
</dbReference>
<evidence type="ECO:0000256" key="1">
    <source>
        <dbReference type="ARBA" id="ARBA00004123"/>
    </source>
</evidence>
<organism evidence="8 9">
    <name type="scientific">Tigriopus californicus</name>
    <name type="common">Marine copepod</name>
    <dbReference type="NCBI Taxonomy" id="6832"/>
    <lineage>
        <taxon>Eukaryota</taxon>
        <taxon>Metazoa</taxon>
        <taxon>Ecdysozoa</taxon>
        <taxon>Arthropoda</taxon>
        <taxon>Crustacea</taxon>
        <taxon>Multicrustacea</taxon>
        <taxon>Hexanauplia</taxon>
        <taxon>Copepoda</taxon>
        <taxon>Harpacticoida</taxon>
        <taxon>Harpacticidae</taxon>
        <taxon>Tigriopus</taxon>
    </lineage>
</organism>
<evidence type="ECO:0000256" key="6">
    <source>
        <dbReference type="RuleBase" id="RU365006"/>
    </source>
</evidence>
<sequence length="815" mass="92084">MTSIIKFRPLSGGMMPAQSALSPPHAYLLELDQFTFLCDCGWNAQFDMAFMHELKAVVHKFRPLSGGMMPAQSALSPPHAYLLELDQFTFLCDCGWNAQFDMAFMHELKAVVHKIDAVLLSYPDMSHLGGLPYAVSQLGLSCPIYATVPIYKMGQMFMYDLYQARFNMEDFQLFSLDEVDKTFEMITQLKYNQTVQLRGKGEGIAITPMPAGHMIGGSLWKIVKEGEEDIIYAVDFNHKKEQHLNGSEIEKIQRPSLLITDAFNASYKQVRRRDRDEKLMTSILQTLRNKGNVLVCVDTAGRVLELAHMIDHLWQIQDSGLIAYSLALLNNMSFNVIEFAKSQIEWMSDKLMRNFEGRRNNPFQFKHLKLCHSIAEVNKVPSPKVVLASMPDLECGFSRDLFLSWCGKPQNNIIITSRTGEGTLAHDLVANGTNRTINLEIKKRVKLSGAELEEHKRVEREKAAAVAKAKKQNNELLIDDESSDEEMDTGGPVKHDIIMKVDAAKENNQSTTFFKTVKAKHMMFPLTEEKVKWDDYGEIIRPEDWMDTVIDPDPIKNPATNGRTNSFEYEDTKDIVEIPTKCISSVQRVQLKAQIHFIDFEGRSDGESIVKVLQQVKPRRLILVRGREDQCLALANQCRQLWAKAQESSGQTQQKVNIYTPKNGETVDATTESYIYQVRLPESLVSRLSFSKGKDGLLAWVDGKISFNQEEIADVQSEDAEEVKKKPAIPTLVPLCEGDISGHPSVFVNELKLSDFKIVLTKSGISSEFAGGVLFCGNGNVALRRHDSGRVTIEGTVCDEYYRVRELLYDQYAIV</sequence>
<protein>
    <recommendedName>
        <fullName evidence="6">Cleavage and polyadenylation specificity factor subunit 2</fullName>
    </recommendedName>
    <alternativeName>
        <fullName evidence="6">Cleavage and polyadenylation specificity factor 100 kDa subunit</fullName>
    </alternativeName>
</protein>
<dbReference type="AlphaFoldDB" id="A0A553NTB5"/>
<dbReference type="CDD" id="cd16293">
    <property type="entry name" value="CPSF2-like_MBL-fold"/>
    <property type="match status" value="1"/>
</dbReference>
<gene>
    <name evidence="8" type="ORF">TCAL_03247</name>
</gene>
<evidence type="ECO:0000256" key="4">
    <source>
        <dbReference type="ARBA" id="ARBA00022884"/>
    </source>
</evidence>
<evidence type="ECO:0000313" key="8">
    <source>
        <dbReference type="EMBL" id="TRY68674.1"/>
    </source>
</evidence>
<dbReference type="PANTHER" id="PTHR45922:SF1">
    <property type="entry name" value="CLEAVAGE AND POLYADENYLATION SPECIFICITY FACTOR SUBUNIT 2"/>
    <property type="match status" value="1"/>
</dbReference>
<dbReference type="InterPro" id="IPR027075">
    <property type="entry name" value="CPSF2"/>
</dbReference>
<dbReference type="SMART" id="SM01027">
    <property type="entry name" value="Beta-Casp"/>
    <property type="match status" value="1"/>
</dbReference>
<evidence type="ECO:0000313" key="9">
    <source>
        <dbReference type="Proteomes" id="UP000318571"/>
    </source>
</evidence>
<name>A0A553NTB5_TIGCA</name>
<accession>A0A553NTB5</accession>
<dbReference type="Pfam" id="PF07521">
    <property type="entry name" value="RMMBL"/>
    <property type="match status" value="1"/>
</dbReference>
<dbReference type="InterPro" id="IPR036866">
    <property type="entry name" value="RibonucZ/Hydroxyglut_hydro"/>
</dbReference>
<dbReference type="FunFam" id="3.60.15.10:FF:000008">
    <property type="entry name" value="Cleavage and polyadenylation specificity factor subunit 2"/>
    <property type="match status" value="1"/>
</dbReference>
<evidence type="ECO:0000256" key="3">
    <source>
        <dbReference type="ARBA" id="ARBA00022664"/>
    </source>
</evidence>
<evidence type="ECO:0000259" key="7">
    <source>
        <dbReference type="SMART" id="SM01027"/>
    </source>
</evidence>
<evidence type="ECO:0000256" key="5">
    <source>
        <dbReference type="ARBA" id="ARBA00023242"/>
    </source>
</evidence>
<dbReference type="InterPro" id="IPR035639">
    <property type="entry name" value="CPSF2_MBL"/>
</dbReference>
<dbReference type="STRING" id="6832.A0A553NTB5"/>
<dbReference type="Pfam" id="PF13299">
    <property type="entry name" value="CPSF100_C"/>
    <property type="match status" value="1"/>
</dbReference>
<feature type="domain" description="Beta-Casp" evidence="7">
    <location>
        <begin position="303"/>
        <end position="428"/>
    </location>
</feature>
<comment type="subcellular location">
    <subcellularLocation>
        <location evidence="1 6">Nucleus</location>
    </subcellularLocation>
</comment>
<reference evidence="8 9" key="1">
    <citation type="journal article" date="2018" name="Nat. Ecol. Evol.">
        <title>Genomic signatures of mitonuclear coevolution across populations of Tigriopus californicus.</title>
        <authorList>
            <person name="Barreto F.S."/>
            <person name="Watson E.T."/>
            <person name="Lima T.G."/>
            <person name="Willett C.S."/>
            <person name="Edmands S."/>
            <person name="Li W."/>
            <person name="Burton R.S."/>
        </authorList>
    </citation>
    <scope>NUCLEOTIDE SEQUENCE [LARGE SCALE GENOMIC DNA]</scope>
    <source>
        <strain evidence="8 9">San Diego</strain>
    </source>
</reference>
<keyword evidence="4 6" id="KW-0694">RNA-binding</keyword>